<keyword evidence="10" id="KW-0496">Mitochondrion</keyword>
<evidence type="ECO:0000313" key="17">
    <source>
        <dbReference type="WBParaSite" id="MBELARI_LOCUS11174"/>
    </source>
</evidence>
<dbReference type="Gene3D" id="3.30.390.30">
    <property type="match status" value="1"/>
</dbReference>
<keyword evidence="7" id="KW-0809">Transit peptide</keyword>
<dbReference type="PRINTS" id="PR00411">
    <property type="entry name" value="PNDRDTASEI"/>
</dbReference>
<comment type="subcellular location">
    <subcellularLocation>
        <location evidence="2">Mitochondrion</location>
    </subcellularLocation>
</comment>
<dbReference type="Proteomes" id="UP000887575">
    <property type="component" value="Unassembled WGS sequence"/>
</dbReference>
<dbReference type="InterPro" id="IPR029324">
    <property type="entry name" value="AIF_C"/>
</dbReference>
<feature type="domain" description="FAD/NAD(P)-binding" evidence="14">
    <location>
        <begin position="167"/>
        <end position="489"/>
    </location>
</feature>
<evidence type="ECO:0000256" key="10">
    <source>
        <dbReference type="ARBA" id="ARBA00023128"/>
    </source>
</evidence>
<evidence type="ECO:0000313" key="16">
    <source>
        <dbReference type="Proteomes" id="UP000887575"/>
    </source>
</evidence>
<keyword evidence="13" id="KW-0812">Transmembrane</keyword>
<dbReference type="Pfam" id="PF14721">
    <property type="entry name" value="AIF_C"/>
    <property type="match status" value="1"/>
</dbReference>
<feature type="compositionally biased region" description="Basic and acidic residues" evidence="12">
    <location>
        <begin position="119"/>
        <end position="136"/>
    </location>
</feature>
<dbReference type="InterPro" id="IPR023753">
    <property type="entry name" value="FAD/NAD-binding_dom"/>
</dbReference>
<reference evidence="17" key="1">
    <citation type="submission" date="2024-02" db="UniProtKB">
        <authorList>
            <consortium name="WormBaseParasite"/>
        </authorList>
    </citation>
    <scope>IDENTIFICATION</scope>
</reference>
<evidence type="ECO:0000259" key="14">
    <source>
        <dbReference type="Pfam" id="PF07992"/>
    </source>
</evidence>
<keyword evidence="5" id="KW-0053">Apoptosis</keyword>
<feature type="domain" description="Mitochondrial apoptosis-inducing factor C-terminal" evidence="15">
    <location>
        <begin position="494"/>
        <end position="542"/>
    </location>
</feature>
<dbReference type="GO" id="GO:0016174">
    <property type="term" value="F:NAD(P)H oxidase H2O2-forming activity"/>
    <property type="evidence" value="ECO:0007669"/>
    <property type="project" value="TreeGrafter"/>
</dbReference>
<evidence type="ECO:0000256" key="9">
    <source>
        <dbReference type="ARBA" id="ARBA00023027"/>
    </source>
</evidence>
<keyword evidence="9" id="KW-0520">NAD</keyword>
<dbReference type="SUPFAM" id="SSF55424">
    <property type="entry name" value="FAD/NAD-linked reductases, dimerisation (C-terminal) domain"/>
    <property type="match status" value="1"/>
</dbReference>
<dbReference type="PANTHER" id="PTHR43557">
    <property type="entry name" value="APOPTOSIS-INDUCING FACTOR 1"/>
    <property type="match status" value="1"/>
</dbReference>
<dbReference type="Gene3D" id="3.50.50.60">
    <property type="entry name" value="FAD/NAD(P)-binding domain"/>
    <property type="match status" value="2"/>
</dbReference>
<evidence type="ECO:0000256" key="3">
    <source>
        <dbReference type="ARBA" id="ARBA00006442"/>
    </source>
</evidence>
<keyword evidence="13" id="KW-1133">Transmembrane helix</keyword>
<comment type="similarity">
    <text evidence="3">Belongs to the FAD-dependent oxidoreductase family.</text>
</comment>
<keyword evidence="6" id="KW-0274">FAD</keyword>
<sequence>MALRNLVTTGGTCLRNTIFRRCLSLTPRTLGGGHHHPPIPEPYVPKPRDTSERDWLGRRKLPRLSKDSHDHTMDDYQSYIGGAVFVLLTLGAVAFYTDVFGMNIKKNFKHAHHKEAITAKHTESTHSHSEESEKPKPKPAPPVVQEKPAEKKAPEATDKIPDFIPYLLVGSGAASYYASLSIRARDAEAKVLIIGEEAELPYNKPPLSKELWWYPENQGQNSLSYKGPNGKVKDVFFETQGFFVPPNEISSAKHGGVSIVTNAKVKKIDAKARLVHLEDGRSIRYGKCLLATGGHPRRLSVFEPFEKSGNVLYLRNVNDYYRLTDACSHNGTISIVGGGFLGSELAYSIKKRFPETRVVQIIKEAGPLANILPLFLSTHTRGGLERAGVEVRTESSVSGVSKSEAGLLHLTLSDGTSVASNYVVVAVGIEPNVEIEIGDEIKKDTEHGGFRADAKLLVAPSVWCAGDSCAYDTGILGRKRIEHWENAQITGRLAGENMTDGNKSFWYQSSYFSKIGPEMFINAVGNTDSKLHTVSVFAEQETPSSNQYQKGVVFYENKGEIVGCLLINVFGAGLDVARRLIDERRSVGEAKELAKLFSLWDIEREEEKENAKSKSS</sequence>
<evidence type="ECO:0000256" key="8">
    <source>
        <dbReference type="ARBA" id="ARBA00023002"/>
    </source>
</evidence>
<dbReference type="GO" id="GO:0071949">
    <property type="term" value="F:FAD binding"/>
    <property type="evidence" value="ECO:0007669"/>
    <property type="project" value="TreeGrafter"/>
</dbReference>
<dbReference type="PANTHER" id="PTHR43557:SF4">
    <property type="entry name" value="APOPTOSIS-INDUCING FACTOR 1, MITOCHONDRIAL"/>
    <property type="match status" value="1"/>
</dbReference>
<dbReference type="GO" id="GO:0033108">
    <property type="term" value="P:mitochondrial respiratory chain complex assembly"/>
    <property type="evidence" value="ECO:0007669"/>
    <property type="project" value="TreeGrafter"/>
</dbReference>
<evidence type="ECO:0000256" key="12">
    <source>
        <dbReference type="SAM" id="MobiDB-lite"/>
    </source>
</evidence>
<protein>
    <submittedName>
        <fullName evidence="17">Uncharacterized protein</fullName>
    </submittedName>
</protein>
<comment type="catalytic activity">
    <reaction evidence="11">
        <text>A + NADH + H(+) = AH2 + NAD(+)</text>
        <dbReference type="Rhea" id="RHEA:11356"/>
        <dbReference type="ChEBI" id="CHEBI:13193"/>
        <dbReference type="ChEBI" id="CHEBI:15378"/>
        <dbReference type="ChEBI" id="CHEBI:17499"/>
        <dbReference type="ChEBI" id="CHEBI:57540"/>
        <dbReference type="ChEBI" id="CHEBI:57945"/>
    </reaction>
</comment>
<feature type="compositionally biased region" description="Basic and acidic residues" evidence="12">
    <location>
        <begin position="46"/>
        <end position="57"/>
    </location>
</feature>
<dbReference type="InterPro" id="IPR016156">
    <property type="entry name" value="FAD/NAD-linked_Rdtase_dimer_sf"/>
</dbReference>
<dbReference type="Pfam" id="PF07992">
    <property type="entry name" value="Pyr_redox_2"/>
    <property type="match status" value="1"/>
</dbReference>
<evidence type="ECO:0000256" key="7">
    <source>
        <dbReference type="ARBA" id="ARBA00022946"/>
    </source>
</evidence>
<keyword evidence="4" id="KW-0285">Flavoprotein</keyword>
<organism evidence="16 17">
    <name type="scientific">Mesorhabditis belari</name>
    <dbReference type="NCBI Taxonomy" id="2138241"/>
    <lineage>
        <taxon>Eukaryota</taxon>
        <taxon>Metazoa</taxon>
        <taxon>Ecdysozoa</taxon>
        <taxon>Nematoda</taxon>
        <taxon>Chromadorea</taxon>
        <taxon>Rhabditida</taxon>
        <taxon>Rhabditina</taxon>
        <taxon>Rhabditomorpha</taxon>
        <taxon>Rhabditoidea</taxon>
        <taxon>Rhabditidae</taxon>
        <taxon>Mesorhabditinae</taxon>
        <taxon>Mesorhabditis</taxon>
    </lineage>
</organism>
<evidence type="ECO:0000256" key="4">
    <source>
        <dbReference type="ARBA" id="ARBA00022630"/>
    </source>
</evidence>
<evidence type="ECO:0000259" key="15">
    <source>
        <dbReference type="Pfam" id="PF14721"/>
    </source>
</evidence>
<keyword evidence="13" id="KW-0472">Membrane</keyword>
<feature type="region of interest" description="Disordered" evidence="12">
    <location>
        <begin position="30"/>
        <end position="59"/>
    </location>
</feature>
<evidence type="ECO:0000256" key="11">
    <source>
        <dbReference type="ARBA" id="ARBA00047786"/>
    </source>
</evidence>
<accession>A0AAF3EB69</accession>
<dbReference type="AlphaFoldDB" id="A0AAF3EB69"/>
<dbReference type="InterPro" id="IPR036188">
    <property type="entry name" value="FAD/NAD-bd_sf"/>
</dbReference>
<evidence type="ECO:0000256" key="6">
    <source>
        <dbReference type="ARBA" id="ARBA00022827"/>
    </source>
</evidence>
<dbReference type="SUPFAM" id="SSF51905">
    <property type="entry name" value="FAD/NAD(P)-binding domain"/>
    <property type="match status" value="2"/>
</dbReference>
<dbReference type="PRINTS" id="PR00368">
    <property type="entry name" value="FADPNR"/>
</dbReference>
<feature type="transmembrane region" description="Helical" evidence="13">
    <location>
        <begin position="76"/>
        <end position="96"/>
    </location>
</feature>
<proteinExistence type="inferred from homology"/>
<name>A0AAF3EB69_9BILA</name>
<evidence type="ECO:0000256" key="5">
    <source>
        <dbReference type="ARBA" id="ARBA00022703"/>
    </source>
</evidence>
<dbReference type="WBParaSite" id="MBELARI_LOCUS11174">
    <property type="protein sequence ID" value="MBELARI_LOCUS11174"/>
    <property type="gene ID" value="MBELARI_LOCUS11174"/>
</dbReference>
<keyword evidence="8" id="KW-0560">Oxidoreductase</keyword>
<dbReference type="GO" id="GO:0006915">
    <property type="term" value="P:apoptotic process"/>
    <property type="evidence" value="ECO:0007669"/>
    <property type="project" value="UniProtKB-KW"/>
</dbReference>
<evidence type="ECO:0000256" key="13">
    <source>
        <dbReference type="SAM" id="Phobius"/>
    </source>
</evidence>
<evidence type="ECO:0000256" key="1">
    <source>
        <dbReference type="ARBA" id="ARBA00001974"/>
    </source>
</evidence>
<keyword evidence="16" id="KW-1185">Reference proteome</keyword>
<dbReference type="GO" id="GO:0005739">
    <property type="term" value="C:mitochondrion"/>
    <property type="evidence" value="ECO:0007669"/>
    <property type="project" value="UniProtKB-SubCell"/>
</dbReference>
<evidence type="ECO:0000256" key="2">
    <source>
        <dbReference type="ARBA" id="ARBA00004173"/>
    </source>
</evidence>
<feature type="region of interest" description="Disordered" evidence="12">
    <location>
        <begin position="119"/>
        <end position="155"/>
    </location>
</feature>
<dbReference type="GO" id="GO:0046983">
    <property type="term" value="F:protein dimerization activity"/>
    <property type="evidence" value="ECO:0007669"/>
    <property type="project" value="InterPro"/>
</dbReference>
<dbReference type="InterPro" id="IPR050446">
    <property type="entry name" value="FAD-oxidoreductase/Apoptosis"/>
</dbReference>
<dbReference type="SMART" id="SM01353">
    <property type="entry name" value="AIF_C"/>
    <property type="match status" value="1"/>
</dbReference>
<comment type="cofactor">
    <cofactor evidence="1">
        <name>FAD</name>
        <dbReference type="ChEBI" id="CHEBI:57692"/>
    </cofactor>
</comment>